<dbReference type="Proteomes" id="UP000280008">
    <property type="component" value="Unassembled WGS sequence"/>
</dbReference>
<name>A0A495ICC1_9MICO</name>
<evidence type="ECO:0000313" key="2">
    <source>
        <dbReference type="Proteomes" id="UP000280008"/>
    </source>
</evidence>
<dbReference type="AlphaFoldDB" id="A0A495ICC1"/>
<dbReference type="EMBL" id="RBKS01000001">
    <property type="protein sequence ID" value="RKR72951.1"/>
    <property type="molecule type" value="Genomic_DNA"/>
</dbReference>
<gene>
    <name evidence="1" type="ORF">C8E83_0033</name>
</gene>
<proteinExistence type="predicted"/>
<evidence type="ECO:0000313" key="1">
    <source>
        <dbReference type="EMBL" id="RKR72951.1"/>
    </source>
</evidence>
<sequence>MPVRHGVFVATDAWGRLDADQQYLLRVRAAALKVEPRHVASHASALAVHGLTSLHAWPRAVHLTDPDGGRGQSRTGLVKHAGPLDETEIESIDGIRVTSPMRTCLDLAVTAPFEITVASVDQYLRSERISHGQLMAAFERSPIDRGRALAERALRFANDLSDSAGESWCRCILHDLGAPTPIQQKEFRDARGRIAFVDLWFESCGVIVEFDGDQKYFQPRFAKGRTVSEIIVDERKRERRLLALPEVRDVVRVEWKNLLQPWQLRVMATDAGIPLG</sequence>
<reference evidence="1 2" key="1">
    <citation type="submission" date="2018-10" db="EMBL/GenBank/DDBJ databases">
        <title>Sequencing the genomes of 1000 actinobacteria strains.</title>
        <authorList>
            <person name="Klenk H.-P."/>
        </authorList>
    </citation>
    <scope>NUCLEOTIDE SEQUENCE [LARGE SCALE GENOMIC DNA]</scope>
    <source>
        <strain evidence="1 2">DSM 17894</strain>
    </source>
</reference>
<accession>A0A495ICC1</accession>
<comment type="caution">
    <text evidence="1">The sequence shown here is derived from an EMBL/GenBank/DDBJ whole genome shotgun (WGS) entry which is preliminary data.</text>
</comment>
<protein>
    <submittedName>
        <fullName evidence="1">Uncharacterized protein</fullName>
    </submittedName>
</protein>
<organism evidence="1 2">
    <name type="scientific">Frondihabitans australicus</name>
    <dbReference type="NCBI Taxonomy" id="386892"/>
    <lineage>
        <taxon>Bacteria</taxon>
        <taxon>Bacillati</taxon>
        <taxon>Actinomycetota</taxon>
        <taxon>Actinomycetes</taxon>
        <taxon>Micrococcales</taxon>
        <taxon>Microbacteriaceae</taxon>
        <taxon>Frondihabitans</taxon>
    </lineage>
</organism>
<keyword evidence="2" id="KW-1185">Reference proteome</keyword>